<dbReference type="Gene3D" id="3.40.190.10">
    <property type="entry name" value="Periplasmic binding protein-like II"/>
    <property type="match status" value="2"/>
</dbReference>
<dbReference type="PANTHER" id="PTHR30006">
    <property type="entry name" value="THIAMINE-BINDING PERIPLASMIC PROTEIN-RELATED"/>
    <property type="match status" value="1"/>
</dbReference>
<dbReference type="AlphaFoldDB" id="A0A7X3SQA7"/>
<feature type="coiled-coil region" evidence="2">
    <location>
        <begin position="348"/>
        <end position="380"/>
    </location>
</feature>
<evidence type="ECO:0000313" key="5">
    <source>
        <dbReference type="Proteomes" id="UP000436483"/>
    </source>
</evidence>
<comment type="caution">
    <text evidence="4">The sequence shown here is derived from an EMBL/GenBank/DDBJ whole genome shotgun (WGS) entry which is preliminary data.</text>
</comment>
<dbReference type="PANTHER" id="PTHR30006:SF24">
    <property type="entry name" value="SLL0237 PROTEIN"/>
    <property type="match status" value="1"/>
</dbReference>
<proteinExistence type="predicted"/>
<feature type="chain" id="PRO_5031308006" evidence="3">
    <location>
        <begin position="24"/>
        <end position="440"/>
    </location>
</feature>
<evidence type="ECO:0000256" key="3">
    <source>
        <dbReference type="SAM" id="SignalP"/>
    </source>
</evidence>
<evidence type="ECO:0000313" key="4">
    <source>
        <dbReference type="EMBL" id="MXQ13371.1"/>
    </source>
</evidence>
<keyword evidence="5" id="KW-1185">Reference proteome</keyword>
<keyword evidence="1 3" id="KW-0732">Signal</keyword>
<reference evidence="4 5" key="1">
    <citation type="submission" date="2019-12" db="EMBL/GenBank/DDBJ databases">
        <authorList>
            <person name="Yuan C.-G."/>
        </authorList>
    </citation>
    <scope>NUCLEOTIDE SEQUENCE [LARGE SCALE GENOMIC DNA]</scope>
    <source>
        <strain evidence="4 5">KCTC 23863</strain>
    </source>
</reference>
<gene>
    <name evidence="4" type="ORF">GR328_18260</name>
</gene>
<accession>A0A7X3SQA7</accession>
<dbReference type="SUPFAM" id="SSF53850">
    <property type="entry name" value="Periplasmic binding protein-like II"/>
    <property type="match status" value="1"/>
</dbReference>
<organism evidence="4 5">
    <name type="scientific">Microvirga makkahensis</name>
    <dbReference type="NCBI Taxonomy" id="1128670"/>
    <lineage>
        <taxon>Bacteria</taxon>
        <taxon>Pseudomonadati</taxon>
        <taxon>Pseudomonadota</taxon>
        <taxon>Alphaproteobacteria</taxon>
        <taxon>Hyphomicrobiales</taxon>
        <taxon>Methylobacteriaceae</taxon>
        <taxon>Microvirga</taxon>
    </lineage>
</organism>
<feature type="signal peptide" evidence="3">
    <location>
        <begin position="1"/>
        <end position="23"/>
    </location>
</feature>
<sequence>MLRHSAAAAALIGAALFTGAAFAQSGKVTVVTSFSKDVTDPFKQAFEKAHPGVTLDVQNRNTNAGVKFVEETKANNQIDVFWASAPDAFEVLKGKGLLQQYKPKAEGIPEKIGSYPINDPQGFYSGFAASGYGIMWNDRYAKANDLPEPKDWQDLAKPVYFDHVAMAAPSRSGTTHLTIETILQGEGWDKGWRTLKEMSGNFRQITERSFGVPEAVNSGQVGFGIVIDFFAFSSQASGFPVKFVYPTVTTIVPANVAVVANAPNKAGAEAFVDYLVSPAGQEVLLEPSIRRLPVNPAVYAKAPADYPNPFKDPSLGARVKFDVDVSEKRSNVVDVLYDQTITFQLDALKAATKAIHDAEAALAKKDNAEAKALVKEARDLVAAMPITEEQAASPEIAGAFTGGKQKGARQAELEQQWAAFAKERYQQALAKSEQALKLAR</sequence>
<dbReference type="EMBL" id="WURB01000015">
    <property type="protein sequence ID" value="MXQ13371.1"/>
    <property type="molecule type" value="Genomic_DNA"/>
</dbReference>
<keyword evidence="2" id="KW-0175">Coiled coil</keyword>
<dbReference type="Pfam" id="PF13343">
    <property type="entry name" value="SBP_bac_6"/>
    <property type="match status" value="1"/>
</dbReference>
<reference evidence="4 5" key="2">
    <citation type="submission" date="2020-01" db="EMBL/GenBank/DDBJ databases">
        <title>Microvirga sp. nov., an arsenate reduction bacterium isolated from Tibet hotspring sediments.</title>
        <authorList>
            <person name="Xian W.-D."/>
            <person name="Li W.-J."/>
        </authorList>
    </citation>
    <scope>NUCLEOTIDE SEQUENCE [LARGE SCALE GENOMIC DNA]</scope>
    <source>
        <strain evidence="4 5">KCTC 23863</strain>
    </source>
</reference>
<dbReference type="OrthoDB" id="9766989at2"/>
<evidence type="ECO:0000256" key="1">
    <source>
        <dbReference type="ARBA" id="ARBA00022729"/>
    </source>
</evidence>
<evidence type="ECO:0000256" key="2">
    <source>
        <dbReference type="SAM" id="Coils"/>
    </source>
</evidence>
<dbReference type="Proteomes" id="UP000436483">
    <property type="component" value="Unassembled WGS sequence"/>
</dbReference>
<protein>
    <submittedName>
        <fullName evidence="4">Extracellular solute-binding protein</fullName>
    </submittedName>
</protein>
<name>A0A7X3SQA7_9HYPH</name>
<dbReference type="RefSeq" id="WP_160886269.1">
    <property type="nucleotide sequence ID" value="NZ_WURB01000015.1"/>
</dbReference>